<comment type="caution">
    <text evidence="3">The sequence shown here is derived from an EMBL/GenBank/DDBJ whole genome shotgun (WGS) entry which is preliminary data.</text>
</comment>
<keyword evidence="2" id="KW-1133">Transmembrane helix</keyword>
<dbReference type="AlphaFoldDB" id="A0AAN4R4S6"/>
<proteinExistence type="predicted"/>
<sequence>MKNPANPGDFGTNGTRGVVGSGMSETTKRAIPTDLMDTGTRWAERVDATHLIAKPVPYHAARANLRAAEGGAEHETTNSPAEIGTGCTGRKMALVAIRCAALVLSFALIGFIALWIDRKEGLLCTVISVTISAAISWYLCPPLVVRRRGSGGEGVRREKVTIM</sequence>
<evidence type="ECO:0000313" key="4">
    <source>
        <dbReference type="Proteomes" id="UP000321287"/>
    </source>
</evidence>
<gene>
    <name evidence="3" type="ORF">ABO01nite_23600</name>
</gene>
<evidence type="ECO:0000313" key="3">
    <source>
        <dbReference type="EMBL" id="GEL54353.1"/>
    </source>
</evidence>
<accession>A0AAN4R4S6</accession>
<evidence type="ECO:0000256" key="2">
    <source>
        <dbReference type="SAM" id="Phobius"/>
    </source>
</evidence>
<name>A0AAN4R4S6_9PROT</name>
<keyword evidence="2" id="KW-0812">Transmembrane</keyword>
<keyword evidence="4" id="KW-1185">Reference proteome</keyword>
<reference evidence="3 4" key="1">
    <citation type="submission" date="2019-07" db="EMBL/GenBank/DDBJ databases">
        <title>Whole genome shotgun sequence of Asaia bogorensis NBRC 16594.</title>
        <authorList>
            <person name="Hosoyama A."/>
            <person name="Uohara A."/>
            <person name="Ohji S."/>
            <person name="Ichikawa N."/>
        </authorList>
    </citation>
    <scope>NUCLEOTIDE SEQUENCE [LARGE SCALE GENOMIC DNA]</scope>
    <source>
        <strain evidence="3 4">NBRC 16594</strain>
    </source>
</reference>
<feature type="transmembrane region" description="Helical" evidence="2">
    <location>
        <begin position="122"/>
        <end position="140"/>
    </location>
</feature>
<evidence type="ECO:0000256" key="1">
    <source>
        <dbReference type="SAM" id="MobiDB-lite"/>
    </source>
</evidence>
<feature type="transmembrane region" description="Helical" evidence="2">
    <location>
        <begin position="95"/>
        <end position="116"/>
    </location>
</feature>
<protein>
    <submittedName>
        <fullName evidence="3">Uncharacterized protein</fullName>
    </submittedName>
</protein>
<dbReference type="EMBL" id="BJVS01000007">
    <property type="protein sequence ID" value="GEL54353.1"/>
    <property type="molecule type" value="Genomic_DNA"/>
</dbReference>
<dbReference type="Proteomes" id="UP000321287">
    <property type="component" value="Unassembled WGS sequence"/>
</dbReference>
<organism evidence="3 4">
    <name type="scientific">Asaia bogorensis NBRC 16594</name>
    <dbReference type="NCBI Taxonomy" id="1231624"/>
    <lineage>
        <taxon>Bacteria</taxon>
        <taxon>Pseudomonadati</taxon>
        <taxon>Pseudomonadota</taxon>
        <taxon>Alphaproteobacteria</taxon>
        <taxon>Acetobacterales</taxon>
        <taxon>Acetobacteraceae</taxon>
        <taxon>Asaia</taxon>
    </lineage>
</organism>
<feature type="region of interest" description="Disordered" evidence="1">
    <location>
        <begin position="1"/>
        <end position="23"/>
    </location>
</feature>
<keyword evidence="2" id="KW-0472">Membrane</keyword>